<proteinExistence type="predicted"/>
<dbReference type="NCBIfam" id="TIGR02385">
    <property type="entry name" value="RelE_StbE"/>
    <property type="match status" value="1"/>
</dbReference>
<keyword evidence="3" id="KW-1185">Reference proteome</keyword>
<dbReference type="Proteomes" id="UP000006462">
    <property type="component" value="Unassembled WGS sequence"/>
</dbReference>
<dbReference type="PANTHER" id="PTHR40588">
    <property type="entry name" value="MRNA INTERFERASE TOXIN YAFQ"/>
    <property type="match status" value="1"/>
</dbReference>
<dbReference type="InterPro" id="IPR035093">
    <property type="entry name" value="RelE/ParE_toxin_dom_sf"/>
</dbReference>
<reference evidence="2 3" key="1">
    <citation type="submission" date="2009-12" db="EMBL/GenBank/DDBJ databases">
        <authorList>
            <person name="Shrivastava S."/>
            <person name="Madupu R."/>
            <person name="Durkin A.S."/>
            <person name="Torralba M."/>
            <person name="Methe B."/>
            <person name="Sutton G.G."/>
            <person name="Strausberg R.L."/>
            <person name="Nelson K.E."/>
        </authorList>
    </citation>
    <scope>NUCLEOTIDE SEQUENCE [LARGE SCALE GENOMIC DNA]</scope>
    <source>
        <strain evidence="2 3">W5455</strain>
    </source>
</reference>
<evidence type="ECO:0000313" key="2">
    <source>
        <dbReference type="EMBL" id="EFB91551.1"/>
    </source>
</evidence>
<comment type="caution">
    <text evidence="2">The sequence shown here is derived from an EMBL/GenBank/DDBJ whole genome shotgun (WGS) entry which is preliminary data.</text>
</comment>
<gene>
    <name evidence="2" type="ORF">HMPREF7215_2812</name>
</gene>
<dbReference type="SUPFAM" id="SSF143011">
    <property type="entry name" value="RelE-like"/>
    <property type="match status" value="1"/>
</dbReference>
<dbReference type="InterPro" id="IPR004386">
    <property type="entry name" value="Toxin_YafQ-like"/>
</dbReference>
<dbReference type="Gene3D" id="3.30.2310.20">
    <property type="entry name" value="RelE-like"/>
    <property type="match status" value="1"/>
</dbReference>
<accession>A0ABM9ZX40</accession>
<dbReference type="RefSeq" id="WP_009164006.1">
    <property type="nucleotide sequence ID" value="NZ_ADFP01000031.1"/>
</dbReference>
<dbReference type="EMBL" id="ADFP01000031">
    <property type="protein sequence ID" value="EFB91551.1"/>
    <property type="molecule type" value="Genomic_DNA"/>
</dbReference>
<dbReference type="InterPro" id="IPR007712">
    <property type="entry name" value="RelE/ParE_toxin"/>
</dbReference>
<keyword evidence="1" id="KW-1277">Toxin-antitoxin system</keyword>
<protein>
    <submittedName>
        <fullName evidence="2">Addiction module toxin, RelE/StbE family</fullName>
    </submittedName>
</protein>
<organism evidence="2 3">
    <name type="scientific">Pyramidobacter piscolens W5455</name>
    <dbReference type="NCBI Taxonomy" id="352165"/>
    <lineage>
        <taxon>Bacteria</taxon>
        <taxon>Thermotogati</taxon>
        <taxon>Synergistota</taxon>
        <taxon>Synergistia</taxon>
        <taxon>Synergistales</taxon>
        <taxon>Dethiosulfovibrionaceae</taxon>
        <taxon>Pyramidobacter</taxon>
    </lineage>
</organism>
<dbReference type="Pfam" id="PF15738">
    <property type="entry name" value="YafQ_toxin"/>
    <property type="match status" value="1"/>
</dbReference>
<name>A0ABM9ZX40_9BACT</name>
<dbReference type="PANTHER" id="PTHR40588:SF1">
    <property type="entry name" value="MRNA INTERFERASE TOXIN YAFQ"/>
    <property type="match status" value="1"/>
</dbReference>
<dbReference type="PIRSF" id="PIRSF006156">
    <property type="entry name" value="YafQ"/>
    <property type="match status" value="1"/>
</dbReference>
<evidence type="ECO:0000313" key="3">
    <source>
        <dbReference type="Proteomes" id="UP000006462"/>
    </source>
</evidence>
<evidence type="ECO:0000256" key="1">
    <source>
        <dbReference type="ARBA" id="ARBA00022649"/>
    </source>
</evidence>
<sequence>MTYRVKTTRQFDRDVARLMRSGYDIGLLRAAVELLAEGKPLPAKYRDHPLRGDKKGFRDCHIAPDWLLLYLRRKNELVLVLQRTGTHSEILE</sequence>